<accession>A0AAN6RIQ5</accession>
<comment type="caution">
    <text evidence="2">The sequence shown here is derived from an EMBL/GenBank/DDBJ whole genome shotgun (WGS) entry which is preliminary data.</text>
</comment>
<feature type="region of interest" description="Disordered" evidence="1">
    <location>
        <begin position="275"/>
        <end position="305"/>
    </location>
</feature>
<protein>
    <submittedName>
        <fullName evidence="2">Uncharacterized protein</fullName>
    </submittedName>
</protein>
<evidence type="ECO:0000256" key="1">
    <source>
        <dbReference type="SAM" id="MobiDB-lite"/>
    </source>
</evidence>
<name>A0AAN6RIQ5_9PLEO</name>
<organism evidence="2 3">
    <name type="scientific">Pseudopithomyces chartarum</name>
    <dbReference type="NCBI Taxonomy" id="1892770"/>
    <lineage>
        <taxon>Eukaryota</taxon>
        <taxon>Fungi</taxon>
        <taxon>Dikarya</taxon>
        <taxon>Ascomycota</taxon>
        <taxon>Pezizomycotina</taxon>
        <taxon>Dothideomycetes</taxon>
        <taxon>Pleosporomycetidae</taxon>
        <taxon>Pleosporales</taxon>
        <taxon>Massarineae</taxon>
        <taxon>Didymosphaeriaceae</taxon>
        <taxon>Pseudopithomyces</taxon>
    </lineage>
</organism>
<gene>
    <name evidence="2" type="ORF">GRF29_77g1588652</name>
</gene>
<keyword evidence="3" id="KW-1185">Reference proteome</keyword>
<dbReference type="EMBL" id="WVTA01000007">
    <property type="protein sequence ID" value="KAK3208687.1"/>
    <property type="molecule type" value="Genomic_DNA"/>
</dbReference>
<dbReference type="Proteomes" id="UP001280581">
    <property type="component" value="Unassembled WGS sequence"/>
</dbReference>
<sequence>MSTPRIWDGHDTALFKWSGVGGTWNTKEQRHVYPTSKGSVDAPNALQRKCDIEKRVTAILDMIDYNTGNIHRLIAEDLASPAAEDDLALLPILDYCFPEFPAGISEKCKDMLREKIKRYQRQHAHNLALENSIDIAFKWQCSRKSPQPIRFLPADEIANVKIAEKCSYKNVDWNFEHSNERYEGTYVKSVHERYKPASVPPSTHKGGFYACIISEFMPRLENLSKAWTAKVEVVVAPKLMTEEEQKEMADYHAARKRKEDLLELEKYEKKMQLKKWAEEDERRKGPPPQLPHHEVVRHGLRKLGL</sequence>
<reference evidence="2 3" key="1">
    <citation type="submission" date="2021-02" db="EMBL/GenBank/DDBJ databases">
        <title>Genome assembly of Pseudopithomyces chartarum.</title>
        <authorList>
            <person name="Jauregui R."/>
            <person name="Singh J."/>
            <person name="Voisey C."/>
        </authorList>
    </citation>
    <scope>NUCLEOTIDE SEQUENCE [LARGE SCALE GENOMIC DNA]</scope>
    <source>
        <strain evidence="2 3">AGR01</strain>
    </source>
</reference>
<evidence type="ECO:0000313" key="2">
    <source>
        <dbReference type="EMBL" id="KAK3208687.1"/>
    </source>
</evidence>
<feature type="compositionally biased region" description="Basic and acidic residues" evidence="1">
    <location>
        <begin position="275"/>
        <end position="284"/>
    </location>
</feature>
<proteinExistence type="predicted"/>
<dbReference type="AlphaFoldDB" id="A0AAN6RIQ5"/>
<evidence type="ECO:0000313" key="3">
    <source>
        <dbReference type="Proteomes" id="UP001280581"/>
    </source>
</evidence>